<evidence type="ECO:0000313" key="2">
    <source>
        <dbReference type="Proteomes" id="UP000808215"/>
    </source>
</evidence>
<organism evidence="1 2">
    <name type="scientific">Burkholderia vietnamiensis</name>
    <dbReference type="NCBI Taxonomy" id="60552"/>
    <lineage>
        <taxon>Bacteria</taxon>
        <taxon>Pseudomonadati</taxon>
        <taxon>Pseudomonadota</taxon>
        <taxon>Betaproteobacteria</taxon>
        <taxon>Burkholderiales</taxon>
        <taxon>Burkholderiaceae</taxon>
        <taxon>Burkholderia</taxon>
        <taxon>Burkholderia cepacia complex</taxon>
    </lineage>
</organism>
<gene>
    <name evidence="1" type="ORF">I5589_28500</name>
</gene>
<protein>
    <submittedName>
        <fullName evidence="1">Na+/H+ antiporter</fullName>
    </submittedName>
</protein>
<dbReference type="Proteomes" id="UP000808215">
    <property type="component" value="Unassembled WGS sequence"/>
</dbReference>
<name>A0ABS1B3Q5_BURVI</name>
<keyword evidence="2" id="KW-1185">Reference proteome</keyword>
<proteinExistence type="predicted"/>
<evidence type="ECO:0000313" key="1">
    <source>
        <dbReference type="EMBL" id="MBJ9691022.1"/>
    </source>
</evidence>
<accession>A0ABS1B3Q5</accession>
<dbReference type="EMBL" id="JADVKH010000110">
    <property type="protein sequence ID" value="MBJ9691022.1"/>
    <property type="molecule type" value="Genomic_DNA"/>
</dbReference>
<reference evidence="1 2" key="1">
    <citation type="submission" date="2020-11" db="EMBL/GenBank/DDBJ databases">
        <title>Enhanced detection system for hospital associated transmission using whole genome sequencing surveillance.</title>
        <authorList>
            <person name="Harrison L.H."/>
            <person name="Van Tyne D."/>
            <person name="Marsh J.W."/>
            <person name="Griffith M.P."/>
            <person name="Snyder D.J."/>
            <person name="Cooper V.S."/>
            <person name="Mustapha M."/>
        </authorList>
    </citation>
    <scope>NUCLEOTIDE SEQUENCE [LARGE SCALE GENOMIC DNA]</scope>
    <source>
        <strain evidence="1 2">BC00020</strain>
    </source>
</reference>
<sequence length="108" mass="11910">AIDASHDAIAAALDESGAARCADISARVMDLYRRRLASLADDGPTPRAQAHQSETMELQMRIAAVRAERTVLYRLRSESRISDETLTKLIREIDLSETALSTRKKGLV</sequence>
<comment type="caution">
    <text evidence="1">The sequence shown here is derived from an EMBL/GenBank/DDBJ whole genome shotgun (WGS) entry which is preliminary data.</text>
</comment>
<feature type="non-terminal residue" evidence="1">
    <location>
        <position position="1"/>
    </location>
</feature>